<evidence type="ECO:0000256" key="1">
    <source>
        <dbReference type="ARBA" id="ARBA00007637"/>
    </source>
</evidence>
<feature type="domain" description="NAD-dependent epimerase/dehydratase" evidence="2">
    <location>
        <begin position="8"/>
        <end position="235"/>
    </location>
</feature>
<evidence type="ECO:0000259" key="2">
    <source>
        <dbReference type="Pfam" id="PF01370"/>
    </source>
</evidence>
<dbReference type="EMBL" id="MBRJ01000062">
    <property type="protein sequence ID" value="OHX40717.1"/>
    <property type="molecule type" value="Genomic_DNA"/>
</dbReference>
<reference evidence="3 4" key="1">
    <citation type="submission" date="2016-07" db="EMBL/GenBank/DDBJ databases">
        <title>Bacillus oceanisediminis whole genome.</title>
        <authorList>
            <person name="Pal Y."/>
            <person name="Verma A."/>
            <person name="Mual P."/>
            <person name="Srinivasan K."/>
        </authorList>
    </citation>
    <scope>NUCLEOTIDE SEQUENCE [LARGE SCALE GENOMIC DNA]</scope>
    <source>
        <strain evidence="3 4">Bhandara28</strain>
    </source>
</reference>
<dbReference type="PANTHER" id="PTHR43000">
    <property type="entry name" value="DTDP-D-GLUCOSE 4,6-DEHYDRATASE-RELATED"/>
    <property type="match status" value="1"/>
</dbReference>
<dbReference type="InterPro" id="IPR001509">
    <property type="entry name" value="Epimerase_deHydtase"/>
</dbReference>
<evidence type="ECO:0000313" key="4">
    <source>
        <dbReference type="Proteomes" id="UP000180194"/>
    </source>
</evidence>
<dbReference type="InterPro" id="IPR036291">
    <property type="entry name" value="NAD(P)-bd_dom_sf"/>
</dbReference>
<protein>
    <recommendedName>
        <fullName evidence="2">NAD-dependent epimerase/dehydratase domain-containing protein</fullName>
    </recommendedName>
</protein>
<proteinExistence type="inferred from homology"/>
<gene>
    <name evidence="3" type="ORF">BBV17_29140</name>
</gene>
<comment type="caution">
    <text evidence="3">The sequence shown here is derived from an EMBL/GenBank/DDBJ whole genome shotgun (WGS) entry which is preliminary data.</text>
</comment>
<accession>A0ABX3CKD0</accession>
<dbReference type="SUPFAM" id="SSF51735">
    <property type="entry name" value="NAD(P)-binding Rossmann-fold domains"/>
    <property type="match status" value="1"/>
</dbReference>
<evidence type="ECO:0000313" key="3">
    <source>
        <dbReference type="EMBL" id="OHX40717.1"/>
    </source>
</evidence>
<dbReference type="Proteomes" id="UP000180194">
    <property type="component" value="Unassembled WGS sequence"/>
</dbReference>
<comment type="similarity">
    <text evidence="1">Belongs to the NAD(P)-dependent epimerase/dehydratase family.</text>
</comment>
<dbReference type="Gene3D" id="3.40.50.720">
    <property type="entry name" value="NAD(P)-binding Rossmann-like Domain"/>
    <property type="match status" value="1"/>
</dbReference>
<dbReference type="RefSeq" id="WP_071160051.1">
    <property type="nucleotide sequence ID" value="NZ_MBRJ01000062.1"/>
</dbReference>
<dbReference type="Pfam" id="PF01370">
    <property type="entry name" value="Epimerase"/>
    <property type="match status" value="1"/>
</dbReference>
<name>A0ABX3CKD0_9BACI</name>
<keyword evidence="4" id="KW-1185">Reference proteome</keyword>
<organism evidence="3 4">
    <name type="scientific">Cytobacillus oceanisediminis</name>
    <dbReference type="NCBI Taxonomy" id="665099"/>
    <lineage>
        <taxon>Bacteria</taxon>
        <taxon>Bacillati</taxon>
        <taxon>Bacillota</taxon>
        <taxon>Bacilli</taxon>
        <taxon>Bacillales</taxon>
        <taxon>Bacillaceae</taxon>
        <taxon>Cytobacillus</taxon>
    </lineage>
</organism>
<sequence>MKKLKIGVTGGSGFVGSHLVDELIELNYEVVILDVVQPTRMDVEYRFTDILNSEMCIHTTKDLDVIFHLAAISDVNYAIKNKLTTTSINIQGTANILNACDINNISRIIYASTEWVYNCLEKEGEIVIADEQSILNVSRMEHIYTKTKYTGEILCESFAASSDLNFTIMRFGIPYGPRGRNGTVFTNFLNNLINNKPINIHGDGNQFRNFIYIKDLVNGCISTLNEKAKNQIYNISGIKPITIKEVAEAVQKCTNKHIDINYSSGRKQDFGGIIASNNKIKKELGWHPSKDLETGVLETYEYLLATRGQLVK</sequence>